<dbReference type="AlphaFoldDB" id="A0AA39RR77"/>
<feature type="compositionally biased region" description="Polar residues" evidence="1">
    <location>
        <begin position="263"/>
        <end position="273"/>
    </location>
</feature>
<proteinExistence type="predicted"/>
<dbReference type="EMBL" id="JAUESC010000385">
    <property type="protein sequence ID" value="KAK0578842.1"/>
    <property type="molecule type" value="Genomic_DNA"/>
</dbReference>
<organism evidence="2 3">
    <name type="scientific">Acer saccharum</name>
    <name type="common">Sugar maple</name>
    <dbReference type="NCBI Taxonomy" id="4024"/>
    <lineage>
        <taxon>Eukaryota</taxon>
        <taxon>Viridiplantae</taxon>
        <taxon>Streptophyta</taxon>
        <taxon>Embryophyta</taxon>
        <taxon>Tracheophyta</taxon>
        <taxon>Spermatophyta</taxon>
        <taxon>Magnoliopsida</taxon>
        <taxon>eudicotyledons</taxon>
        <taxon>Gunneridae</taxon>
        <taxon>Pentapetalae</taxon>
        <taxon>rosids</taxon>
        <taxon>malvids</taxon>
        <taxon>Sapindales</taxon>
        <taxon>Sapindaceae</taxon>
        <taxon>Hippocastanoideae</taxon>
        <taxon>Acereae</taxon>
        <taxon>Acer</taxon>
    </lineage>
</organism>
<reference evidence="2" key="2">
    <citation type="submission" date="2023-06" db="EMBL/GenBank/DDBJ databases">
        <authorList>
            <person name="Swenson N.G."/>
            <person name="Wegrzyn J.L."/>
            <person name="Mcevoy S.L."/>
        </authorList>
    </citation>
    <scope>NUCLEOTIDE SEQUENCE</scope>
    <source>
        <strain evidence="2">NS2018</strain>
        <tissue evidence="2">Leaf</tissue>
    </source>
</reference>
<accession>A0AA39RR77</accession>
<evidence type="ECO:0000313" key="2">
    <source>
        <dbReference type="EMBL" id="KAK0578842.1"/>
    </source>
</evidence>
<name>A0AA39RR77_ACESA</name>
<gene>
    <name evidence="2" type="ORF">LWI29_017086</name>
</gene>
<feature type="region of interest" description="Disordered" evidence="1">
    <location>
        <begin position="206"/>
        <end position="273"/>
    </location>
</feature>
<keyword evidence="3" id="KW-1185">Reference proteome</keyword>
<evidence type="ECO:0000256" key="1">
    <source>
        <dbReference type="SAM" id="MobiDB-lite"/>
    </source>
</evidence>
<reference evidence="2" key="1">
    <citation type="journal article" date="2022" name="Plant J.">
        <title>Strategies of tolerance reflected in two North American maple genomes.</title>
        <authorList>
            <person name="McEvoy S.L."/>
            <person name="Sezen U.U."/>
            <person name="Trouern-Trend A."/>
            <person name="McMahon S.M."/>
            <person name="Schaberg P.G."/>
            <person name="Yang J."/>
            <person name="Wegrzyn J.L."/>
            <person name="Swenson N.G."/>
        </authorList>
    </citation>
    <scope>NUCLEOTIDE SEQUENCE</scope>
    <source>
        <strain evidence="2">NS2018</strain>
    </source>
</reference>
<feature type="compositionally biased region" description="Low complexity" evidence="1">
    <location>
        <begin position="252"/>
        <end position="262"/>
    </location>
</feature>
<comment type="caution">
    <text evidence="2">The sequence shown here is derived from an EMBL/GenBank/DDBJ whole genome shotgun (WGS) entry which is preliminary data.</text>
</comment>
<sequence length="273" mass="28920">MRATIPSKPVGNRDWHPRSNSGNVRRLTSGMEGGRGRTHWFHNSDAGFDGQGLAGRPVSKPKGNTDNLGSLNAEMSEGIIEGQSNSISVLDGNCKRDLGDGNSIGRDILGRGKGKSVITVDLRLNELAIDGLAVSASGLGPNGAFIFGSSVVKESYLCLYQLDTRHFTLAGLENRRVSDDTRVEECIGPPSVASVVCKKVSGNGRGVGQWKKAAREKSRGLGNSKQSSACGKRKEGGTVEYFMDGTKKPKVDSSSSVSMVLSAGQQSLAHRSQ</sequence>
<evidence type="ECO:0000313" key="3">
    <source>
        <dbReference type="Proteomes" id="UP001168877"/>
    </source>
</evidence>
<protein>
    <submittedName>
        <fullName evidence="2">Uncharacterized protein</fullName>
    </submittedName>
</protein>
<feature type="region of interest" description="Disordered" evidence="1">
    <location>
        <begin position="1"/>
        <end position="36"/>
    </location>
</feature>
<dbReference type="Proteomes" id="UP001168877">
    <property type="component" value="Unassembled WGS sequence"/>
</dbReference>